<comment type="caution">
    <text evidence="2">The sequence shown here is derived from an EMBL/GenBank/DDBJ whole genome shotgun (WGS) entry which is preliminary data.</text>
</comment>
<keyword evidence="1" id="KW-0732">Signal</keyword>
<evidence type="ECO:0000313" key="2">
    <source>
        <dbReference type="EMBL" id="EGU30258.1"/>
    </source>
</evidence>
<sequence length="217" mass="23997">MIRLWFSIVIFYLCSFGIANASDVRLAQAEQCGTISARLERLACFDTLFQTPTPDVLTQVSRPDVPDSWQRAFDSFSQYQSGDSSHLTAEGTSERGNAWVTLVALNDKTAFSDNAKPILVMSCIDNLSRVELAFPSAIDDSQVNISILDMQAQSWRSDDTGLLFSSGRGIPAINMMKAMAKQPRLVLRSNSRIVDGLRFDANELSSSLTALRTRCGW</sequence>
<organism evidence="2 3">
    <name type="scientific">Vibrio scophthalmi LMG 19158</name>
    <dbReference type="NCBI Taxonomy" id="870967"/>
    <lineage>
        <taxon>Bacteria</taxon>
        <taxon>Pseudomonadati</taxon>
        <taxon>Pseudomonadota</taxon>
        <taxon>Gammaproteobacteria</taxon>
        <taxon>Vibrionales</taxon>
        <taxon>Vibrionaceae</taxon>
        <taxon>Vibrio</taxon>
    </lineage>
</organism>
<protein>
    <submittedName>
        <fullName evidence="2">Type VI secretion-associated protein, VC_A0118 family</fullName>
    </submittedName>
</protein>
<reference evidence="2 3" key="1">
    <citation type="journal article" date="2012" name="Int. J. Syst. Evol. Microbiol.">
        <title>Vibrio caribbeanicus sp. nov., isolated from the marine sponge Scleritoderma cyanea.</title>
        <authorList>
            <person name="Hoffmann M."/>
            <person name="Monday S.R."/>
            <person name="Allard M.W."/>
            <person name="Strain E.A."/>
            <person name="Whittaker P."/>
            <person name="Naum M."/>
            <person name="McCarthy P.J."/>
            <person name="Lopez J.V."/>
            <person name="Fischer M."/>
            <person name="Brown E.W."/>
        </authorList>
    </citation>
    <scope>NUCLEOTIDE SEQUENCE [LARGE SCALE GENOMIC DNA]</scope>
    <source>
        <strain evidence="2 3">LMG 19158</strain>
    </source>
</reference>
<dbReference type="InterPro" id="IPR017738">
    <property type="entry name" value="T6SS-assoc_VCA0118"/>
</dbReference>
<dbReference type="Pfam" id="PF11319">
    <property type="entry name" value="VasI"/>
    <property type="match status" value="1"/>
</dbReference>
<dbReference type="eggNOG" id="ENOG5032RR9">
    <property type="taxonomic scope" value="Bacteria"/>
</dbReference>
<dbReference type="Proteomes" id="UP000004349">
    <property type="component" value="Unassembled WGS sequence"/>
</dbReference>
<accession>F9RUI9</accession>
<evidence type="ECO:0000313" key="3">
    <source>
        <dbReference type="Proteomes" id="UP000004349"/>
    </source>
</evidence>
<proteinExistence type="predicted"/>
<dbReference type="RefSeq" id="WP_005599434.1">
    <property type="nucleotide sequence ID" value="NZ_AFWE01000218.1"/>
</dbReference>
<dbReference type="AlphaFoldDB" id="F9RUI9"/>
<feature type="chain" id="PRO_5003386238" evidence="1">
    <location>
        <begin position="22"/>
        <end position="217"/>
    </location>
</feature>
<dbReference type="EMBL" id="AFWE01000218">
    <property type="protein sequence ID" value="EGU30258.1"/>
    <property type="molecule type" value="Genomic_DNA"/>
</dbReference>
<feature type="signal peptide" evidence="1">
    <location>
        <begin position="1"/>
        <end position="21"/>
    </location>
</feature>
<gene>
    <name evidence="2" type="ORF">VIS19158_07015</name>
</gene>
<name>F9RUI9_9VIBR</name>
<dbReference type="NCBIfam" id="TIGR03360">
    <property type="entry name" value="VI_minor_1"/>
    <property type="match status" value="1"/>
</dbReference>
<evidence type="ECO:0000256" key="1">
    <source>
        <dbReference type="SAM" id="SignalP"/>
    </source>
</evidence>